<proteinExistence type="predicted"/>
<evidence type="ECO:0000313" key="1">
    <source>
        <dbReference type="EMBL" id="VEL17851.1"/>
    </source>
</evidence>
<organism evidence="1 2">
    <name type="scientific">Protopolystoma xenopodis</name>
    <dbReference type="NCBI Taxonomy" id="117903"/>
    <lineage>
        <taxon>Eukaryota</taxon>
        <taxon>Metazoa</taxon>
        <taxon>Spiralia</taxon>
        <taxon>Lophotrochozoa</taxon>
        <taxon>Platyhelminthes</taxon>
        <taxon>Monogenea</taxon>
        <taxon>Polyopisthocotylea</taxon>
        <taxon>Polystomatidea</taxon>
        <taxon>Polystomatidae</taxon>
        <taxon>Protopolystoma</taxon>
    </lineage>
</organism>
<dbReference type="AlphaFoldDB" id="A0A448WQT4"/>
<evidence type="ECO:0000313" key="2">
    <source>
        <dbReference type="Proteomes" id="UP000784294"/>
    </source>
</evidence>
<gene>
    <name evidence="1" type="ORF">PXEA_LOCUS11291</name>
</gene>
<name>A0A448WQT4_9PLAT</name>
<dbReference type="EMBL" id="CAAALY010034478">
    <property type="protein sequence ID" value="VEL17851.1"/>
    <property type="molecule type" value="Genomic_DNA"/>
</dbReference>
<reference evidence="1" key="1">
    <citation type="submission" date="2018-11" db="EMBL/GenBank/DDBJ databases">
        <authorList>
            <consortium name="Pathogen Informatics"/>
        </authorList>
    </citation>
    <scope>NUCLEOTIDE SEQUENCE</scope>
</reference>
<accession>A0A448WQT4</accession>
<protein>
    <submittedName>
        <fullName evidence="1">Uncharacterized protein</fullName>
    </submittedName>
</protein>
<dbReference type="Proteomes" id="UP000784294">
    <property type="component" value="Unassembled WGS sequence"/>
</dbReference>
<dbReference type="OrthoDB" id="1662883at2759"/>
<sequence length="38" mass="4227">MRKLFHPSDMISGVEDCSSNYARGNITIGKIMIGQVRT</sequence>
<keyword evidence="2" id="KW-1185">Reference proteome</keyword>
<comment type="caution">
    <text evidence="1">The sequence shown here is derived from an EMBL/GenBank/DDBJ whole genome shotgun (WGS) entry which is preliminary data.</text>
</comment>